<evidence type="ECO:0000256" key="1">
    <source>
        <dbReference type="SAM" id="MobiDB-lite"/>
    </source>
</evidence>
<protein>
    <submittedName>
        <fullName evidence="2">Uncharacterized protein</fullName>
    </submittedName>
</protein>
<accession>A0A6A4GF23</accession>
<name>A0A6A4GF23_9AGAR</name>
<dbReference type="Proteomes" id="UP000799118">
    <property type="component" value="Unassembled WGS sequence"/>
</dbReference>
<feature type="region of interest" description="Disordered" evidence="1">
    <location>
        <begin position="70"/>
        <end position="103"/>
    </location>
</feature>
<evidence type="ECO:0000313" key="3">
    <source>
        <dbReference type="Proteomes" id="UP000799118"/>
    </source>
</evidence>
<sequence length="103" mass="11633">MAAQKFDKRTEGVAMVLSQPNLSASDRRKWEKVEFALCQLGAQGQSSEESDAESMEHQLNVTVPYFQKSKELQKHQAKQTEESQSLDPWAKTLQTDSDTGDEQ</sequence>
<feature type="compositionally biased region" description="Basic and acidic residues" evidence="1">
    <location>
        <begin position="70"/>
        <end position="81"/>
    </location>
</feature>
<dbReference type="EMBL" id="ML770210">
    <property type="protein sequence ID" value="KAE9384146.1"/>
    <property type="molecule type" value="Genomic_DNA"/>
</dbReference>
<reference evidence="2" key="1">
    <citation type="journal article" date="2019" name="Environ. Microbiol.">
        <title>Fungal ecological strategies reflected in gene transcription - a case study of two litter decomposers.</title>
        <authorList>
            <person name="Barbi F."/>
            <person name="Kohler A."/>
            <person name="Barry K."/>
            <person name="Baskaran P."/>
            <person name="Daum C."/>
            <person name="Fauchery L."/>
            <person name="Ihrmark K."/>
            <person name="Kuo A."/>
            <person name="LaButti K."/>
            <person name="Lipzen A."/>
            <person name="Morin E."/>
            <person name="Grigoriev I.V."/>
            <person name="Henrissat B."/>
            <person name="Lindahl B."/>
            <person name="Martin F."/>
        </authorList>
    </citation>
    <scope>NUCLEOTIDE SEQUENCE</scope>
    <source>
        <strain evidence="2">JB14</strain>
    </source>
</reference>
<proteinExistence type="predicted"/>
<dbReference type="OrthoDB" id="3068300at2759"/>
<evidence type="ECO:0000313" key="2">
    <source>
        <dbReference type="EMBL" id="KAE9384146.1"/>
    </source>
</evidence>
<feature type="compositionally biased region" description="Polar residues" evidence="1">
    <location>
        <begin position="82"/>
        <end position="97"/>
    </location>
</feature>
<organism evidence="2 3">
    <name type="scientific">Gymnopus androsaceus JB14</name>
    <dbReference type="NCBI Taxonomy" id="1447944"/>
    <lineage>
        <taxon>Eukaryota</taxon>
        <taxon>Fungi</taxon>
        <taxon>Dikarya</taxon>
        <taxon>Basidiomycota</taxon>
        <taxon>Agaricomycotina</taxon>
        <taxon>Agaricomycetes</taxon>
        <taxon>Agaricomycetidae</taxon>
        <taxon>Agaricales</taxon>
        <taxon>Marasmiineae</taxon>
        <taxon>Omphalotaceae</taxon>
        <taxon>Gymnopus</taxon>
    </lineage>
</organism>
<gene>
    <name evidence="2" type="ORF">BT96DRAFT_950770</name>
</gene>
<keyword evidence="3" id="KW-1185">Reference proteome</keyword>
<dbReference type="AlphaFoldDB" id="A0A6A4GF23"/>